<evidence type="ECO:0000256" key="9">
    <source>
        <dbReference type="ARBA" id="ARBA00049563"/>
    </source>
</evidence>
<dbReference type="AlphaFoldDB" id="D2MMQ9"/>
<evidence type="ECO:0000313" key="14">
    <source>
        <dbReference type="EMBL" id="EFC06335.1"/>
    </source>
</evidence>
<dbReference type="GO" id="GO:0005524">
    <property type="term" value="F:ATP binding"/>
    <property type="evidence" value="ECO:0007669"/>
    <property type="project" value="UniProtKB-UniRule"/>
</dbReference>
<dbReference type="HAMAP" id="MF_00185">
    <property type="entry name" value="IPP_trans"/>
    <property type="match status" value="1"/>
</dbReference>
<comment type="function">
    <text evidence="2 10 12">Catalyzes the transfer of a dimethylallyl group onto the adenine at position 37 in tRNAs that read codons beginning with uridine, leading to the formation of N6-(dimethylallyl)adenosine (i(6)A).</text>
</comment>
<dbReference type="EC" id="2.5.1.75" evidence="10"/>
<reference evidence="15" key="1">
    <citation type="submission" date="2009-12" db="EMBL/GenBank/DDBJ databases">
        <title>Sequence of Clostridiales genomosp. BVAB3 str. UPII9-5.</title>
        <authorList>
            <person name="Madupu R."/>
            <person name="Durkin A.S."/>
            <person name="Torralba M."/>
            <person name="Methe B."/>
            <person name="Sutton G.G."/>
            <person name="Strausberg R.L."/>
            <person name="Nelson K.E."/>
        </authorList>
    </citation>
    <scope>NUCLEOTIDE SEQUENCE [LARGE SCALE GENOMIC DNA]</scope>
    <source>
        <strain evidence="15">W1219</strain>
    </source>
</reference>
<comment type="catalytic activity">
    <reaction evidence="9 10 11">
        <text>adenosine(37) in tRNA + dimethylallyl diphosphate = N(6)-dimethylallyladenosine(37) in tRNA + diphosphate</text>
        <dbReference type="Rhea" id="RHEA:26482"/>
        <dbReference type="Rhea" id="RHEA-COMP:10162"/>
        <dbReference type="Rhea" id="RHEA-COMP:10375"/>
        <dbReference type="ChEBI" id="CHEBI:33019"/>
        <dbReference type="ChEBI" id="CHEBI:57623"/>
        <dbReference type="ChEBI" id="CHEBI:74411"/>
        <dbReference type="ChEBI" id="CHEBI:74415"/>
        <dbReference type="EC" id="2.5.1.75"/>
    </reaction>
</comment>
<dbReference type="STRING" id="679192.HMPREF9013_1043"/>
<comment type="caution">
    <text evidence="10">Lacks conserved residue(s) required for the propagation of feature annotation.</text>
</comment>
<dbReference type="Gene3D" id="3.40.50.300">
    <property type="entry name" value="P-loop containing nucleotide triphosphate hydrolases"/>
    <property type="match status" value="1"/>
</dbReference>
<keyword evidence="6 10" id="KW-0547">Nucleotide-binding</keyword>
<feature type="site" description="Interaction with substrate tRNA" evidence="10">
    <location>
        <position position="97"/>
    </location>
</feature>
<evidence type="ECO:0000256" key="4">
    <source>
        <dbReference type="ARBA" id="ARBA00022679"/>
    </source>
</evidence>
<protein>
    <recommendedName>
        <fullName evidence="10">tRNA dimethylallyltransferase</fullName>
        <ecNumber evidence="10">2.5.1.75</ecNumber>
    </recommendedName>
    <alternativeName>
        <fullName evidence="10">Dimethylallyl diphosphate:tRNA dimethylallyltransferase</fullName>
        <shortName evidence="10">DMAPP:tRNA dimethylallyltransferase</shortName>
        <shortName evidence="10">DMATase</shortName>
    </alternativeName>
    <alternativeName>
        <fullName evidence="10">Isopentenyl-diphosphate:tRNA isopentenyltransferase</fullName>
        <shortName evidence="10">IPP transferase</shortName>
        <shortName evidence="10">IPPT</shortName>
        <shortName evidence="10">IPTase</shortName>
    </alternativeName>
</protein>
<feature type="binding site" evidence="10">
    <location>
        <begin position="11"/>
        <end position="16"/>
    </location>
    <ligand>
        <name>substrate</name>
    </ligand>
</feature>
<evidence type="ECO:0000256" key="7">
    <source>
        <dbReference type="ARBA" id="ARBA00022840"/>
    </source>
</evidence>
<evidence type="ECO:0000256" key="11">
    <source>
        <dbReference type="RuleBase" id="RU003783"/>
    </source>
</evidence>
<evidence type="ECO:0000256" key="10">
    <source>
        <dbReference type="HAMAP-Rule" id="MF_00185"/>
    </source>
</evidence>
<dbReference type="SUPFAM" id="SSF52540">
    <property type="entry name" value="P-loop containing nucleoside triphosphate hydrolases"/>
    <property type="match status" value="2"/>
</dbReference>
<dbReference type="PANTHER" id="PTHR11088:SF60">
    <property type="entry name" value="TRNA DIMETHYLALLYLTRANSFERASE"/>
    <property type="match status" value="1"/>
</dbReference>
<organism evidence="14 15">
    <name type="scientific">Bulleidia extructa W1219</name>
    <dbReference type="NCBI Taxonomy" id="679192"/>
    <lineage>
        <taxon>Bacteria</taxon>
        <taxon>Bacillati</taxon>
        <taxon>Bacillota</taxon>
        <taxon>Erysipelotrichia</taxon>
        <taxon>Erysipelotrichales</taxon>
        <taxon>Erysipelotrichaceae</taxon>
        <taxon>Bulleidia</taxon>
    </lineage>
</organism>
<dbReference type="Gene3D" id="1.10.20.140">
    <property type="match status" value="1"/>
</dbReference>
<dbReference type="EMBL" id="ADFR01000002">
    <property type="protein sequence ID" value="EFC06335.1"/>
    <property type="molecule type" value="Genomic_DNA"/>
</dbReference>
<accession>D2MMQ9</accession>
<dbReference type="Pfam" id="PF01715">
    <property type="entry name" value="IPPT"/>
    <property type="match status" value="1"/>
</dbReference>
<keyword evidence="7 10" id="KW-0067">ATP-binding</keyword>
<dbReference type="InterPro" id="IPR039657">
    <property type="entry name" value="Dimethylallyltransferase"/>
</dbReference>
<gene>
    <name evidence="10 14" type="primary">miaA</name>
    <name evidence="14" type="ORF">HMPREF9013_1043</name>
</gene>
<dbReference type="eggNOG" id="COG0324">
    <property type="taxonomic scope" value="Bacteria"/>
</dbReference>
<feature type="region of interest" description="Interaction with substrate tRNA" evidence="10">
    <location>
        <begin position="34"/>
        <end position="37"/>
    </location>
</feature>
<evidence type="ECO:0000256" key="3">
    <source>
        <dbReference type="ARBA" id="ARBA00005842"/>
    </source>
</evidence>
<comment type="caution">
    <text evidence="14">The sequence shown here is derived from an EMBL/GenBank/DDBJ whole genome shotgun (WGS) entry which is preliminary data.</text>
</comment>
<feature type="site" description="Interaction with substrate tRNA" evidence="10">
    <location>
        <position position="117"/>
    </location>
</feature>
<evidence type="ECO:0000313" key="15">
    <source>
        <dbReference type="Proteomes" id="UP000005017"/>
    </source>
</evidence>
<evidence type="ECO:0000256" key="2">
    <source>
        <dbReference type="ARBA" id="ARBA00003213"/>
    </source>
</evidence>
<dbReference type="RefSeq" id="WP_006626680.1">
    <property type="nucleotide sequence ID" value="NZ_ADFR01000002.1"/>
</dbReference>
<dbReference type="InterPro" id="IPR018022">
    <property type="entry name" value="IPT"/>
</dbReference>
<comment type="cofactor">
    <cofactor evidence="1 10">
        <name>Mg(2+)</name>
        <dbReference type="ChEBI" id="CHEBI:18420"/>
    </cofactor>
</comment>
<comment type="subunit">
    <text evidence="10">Monomer.</text>
</comment>
<name>D2MMQ9_9FIRM</name>
<evidence type="ECO:0000256" key="1">
    <source>
        <dbReference type="ARBA" id="ARBA00001946"/>
    </source>
</evidence>
<evidence type="ECO:0000256" key="12">
    <source>
        <dbReference type="RuleBase" id="RU003784"/>
    </source>
</evidence>
<keyword evidence="15" id="KW-1185">Reference proteome</keyword>
<proteinExistence type="inferred from homology"/>
<keyword evidence="4 10" id="KW-0808">Transferase</keyword>
<dbReference type="Proteomes" id="UP000005017">
    <property type="component" value="Unassembled WGS sequence"/>
</dbReference>
<dbReference type="NCBIfam" id="TIGR00174">
    <property type="entry name" value="miaA"/>
    <property type="match status" value="1"/>
</dbReference>
<dbReference type="OrthoDB" id="9776390at2"/>
<keyword evidence="5 10" id="KW-0819">tRNA processing</keyword>
<dbReference type="GO" id="GO:0052381">
    <property type="term" value="F:tRNA dimethylallyltransferase activity"/>
    <property type="evidence" value="ECO:0007669"/>
    <property type="project" value="UniProtKB-UniRule"/>
</dbReference>
<dbReference type="PANTHER" id="PTHR11088">
    <property type="entry name" value="TRNA DIMETHYLALLYLTRANSFERASE"/>
    <property type="match status" value="1"/>
</dbReference>
<dbReference type="InterPro" id="IPR027417">
    <property type="entry name" value="P-loop_NTPase"/>
</dbReference>
<evidence type="ECO:0000256" key="13">
    <source>
        <dbReference type="RuleBase" id="RU003785"/>
    </source>
</evidence>
<feature type="region of interest" description="Interaction with substrate tRNA" evidence="10">
    <location>
        <begin position="149"/>
        <end position="153"/>
    </location>
</feature>
<comment type="similarity">
    <text evidence="3 10 13">Belongs to the IPP transferase family.</text>
</comment>
<dbReference type="GO" id="GO:0006400">
    <property type="term" value="P:tRNA modification"/>
    <property type="evidence" value="ECO:0007669"/>
    <property type="project" value="TreeGrafter"/>
</dbReference>
<evidence type="ECO:0000256" key="8">
    <source>
        <dbReference type="ARBA" id="ARBA00022842"/>
    </source>
</evidence>
<evidence type="ECO:0000256" key="5">
    <source>
        <dbReference type="ARBA" id="ARBA00022694"/>
    </source>
</evidence>
<evidence type="ECO:0000256" key="6">
    <source>
        <dbReference type="ARBA" id="ARBA00022741"/>
    </source>
</evidence>
<feature type="binding site" evidence="10">
    <location>
        <begin position="9"/>
        <end position="16"/>
    </location>
    <ligand>
        <name>ATP</name>
        <dbReference type="ChEBI" id="CHEBI:30616"/>
    </ligand>
</feature>
<keyword evidence="8 10" id="KW-0460">Magnesium</keyword>
<sequence>MRKIVAIVGPTASGKSDLAIRLAKKLGAEIISGDSIQVYRGFDIGSGKVSFKEMDGVIHHLIDIKNPRDQYSVKEFQSLSREIIETTNKPILFCGGTGLYLKAALYDYDFPKEEIARFDYSQFSNQELYQKLKEVDPKQCEKIHPNNRQRLERSLTIYEQSGVPQSTLVDRQEKKPIYDVCWLGIDWDRKVLYQRINTRVEKMIEAGLAKEVKWLLEHGSTFEDQAMKGIGYREWKDYFYGEQTLDQTKYLIQKNSRHFAKRQYTWFHHQVPVNWISLSEEEKVIAKLKKWFG</sequence>